<dbReference type="EMBL" id="ASGP02000005">
    <property type="protein sequence ID" value="KAH9506748.1"/>
    <property type="molecule type" value="Genomic_DNA"/>
</dbReference>
<protein>
    <submittedName>
        <fullName evidence="1">Uncharacterized protein</fullName>
    </submittedName>
</protein>
<dbReference type="AlphaFoldDB" id="A0A922HS93"/>
<evidence type="ECO:0000313" key="2">
    <source>
        <dbReference type="Proteomes" id="UP000790347"/>
    </source>
</evidence>
<reference evidence="1" key="2">
    <citation type="journal article" date="2022" name="Res Sq">
        <title>Comparative Genomics Reveals Insights into the Divergent Evolution of Astigmatic Mites and Household Pest Adaptations.</title>
        <authorList>
            <person name="Xiong Q."/>
            <person name="Wan A.T.-Y."/>
            <person name="Liu X.-Y."/>
            <person name="Fung C.S.-H."/>
            <person name="Xiao X."/>
            <person name="Malainual N."/>
            <person name="Hou J."/>
            <person name="Wang L."/>
            <person name="Wang M."/>
            <person name="Yang K."/>
            <person name="Cui Y."/>
            <person name="Leung E."/>
            <person name="Nong W."/>
            <person name="Shin S.-K."/>
            <person name="Au S."/>
            <person name="Jeong K.Y."/>
            <person name="Chew F.T."/>
            <person name="Hui J."/>
            <person name="Leung T.F."/>
            <person name="Tungtrongchitr A."/>
            <person name="Zhong N."/>
            <person name="Liu Z."/>
            <person name="Tsui S."/>
        </authorList>
    </citation>
    <scope>NUCLEOTIDE SEQUENCE</scope>
    <source>
        <strain evidence="1">Derf</strain>
        <tissue evidence="1">Whole organism</tissue>
    </source>
</reference>
<proteinExistence type="predicted"/>
<name>A0A922HS93_DERFA</name>
<organism evidence="1 2">
    <name type="scientific">Dermatophagoides farinae</name>
    <name type="common">American house dust mite</name>
    <dbReference type="NCBI Taxonomy" id="6954"/>
    <lineage>
        <taxon>Eukaryota</taxon>
        <taxon>Metazoa</taxon>
        <taxon>Ecdysozoa</taxon>
        <taxon>Arthropoda</taxon>
        <taxon>Chelicerata</taxon>
        <taxon>Arachnida</taxon>
        <taxon>Acari</taxon>
        <taxon>Acariformes</taxon>
        <taxon>Sarcoptiformes</taxon>
        <taxon>Astigmata</taxon>
        <taxon>Psoroptidia</taxon>
        <taxon>Analgoidea</taxon>
        <taxon>Pyroglyphidae</taxon>
        <taxon>Dermatophagoidinae</taxon>
        <taxon>Dermatophagoides</taxon>
    </lineage>
</organism>
<evidence type="ECO:0000313" key="1">
    <source>
        <dbReference type="EMBL" id="KAH9506748.1"/>
    </source>
</evidence>
<keyword evidence="2" id="KW-1185">Reference proteome</keyword>
<dbReference type="Proteomes" id="UP000790347">
    <property type="component" value="Unassembled WGS sequence"/>
</dbReference>
<reference evidence="1" key="1">
    <citation type="submission" date="2013-05" db="EMBL/GenBank/DDBJ databases">
        <authorList>
            <person name="Yim A.K.Y."/>
            <person name="Chan T.F."/>
            <person name="Ji K.M."/>
            <person name="Liu X.Y."/>
            <person name="Zhou J.W."/>
            <person name="Li R.Q."/>
            <person name="Yang K.Y."/>
            <person name="Li J."/>
            <person name="Li M."/>
            <person name="Law P.T.W."/>
            <person name="Wu Y.L."/>
            <person name="Cai Z.L."/>
            <person name="Qin H."/>
            <person name="Bao Y."/>
            <person name="Leung R.K.K."/>
            <person name="Ng P.K.S."/>
            <person name="Zou J."/>
            <person name="Zhong X.J."/>
            <person name="Ran P.X."/>
            <person name="Zhong N.S."/>
            <person name="Liu Z.G."/>
            <person name="Tsui S.K.W."/>
        </authorList>
    </citation>
    <scope>NUCLEOTIDE SEQUENCE</scope>
    <source>
        <strain evidence="1">Derf</strain>
        <tissue evidence="1">Whole organism</tissue>
    </source>
</reference>
<gene>
    <name evidence="1" type="ORF">DERF_011465</name>
</gene>
<comment type="caution">
    <text evidence="1">The sequence shown here is derived from an EMBL/GenBank/DDBJ whole genome shotgun (WGS) entry which is preliminary data.</text>
</comment>
<accession>A0A922HS93</accession>
<sequence>MRMLLITITIFNDINQQMSNCPGFIIFSRKMVEEYQSQPKSSSMIRAKKIFYTTNQCKMFEIGNHQQQLIKKNHIKSINALIISIKSLKSK</sequence>